<dbReference type="Proteomes" id="UP000060787">
    <property type="component" value="Chromosome"/>
</dbReference>
<dbReference type="KEGG" id="lab:LA76x_1657"/>
<keyword evidence="2" id="KW-1185">Reference proteome</keyword>
<sequence length="184" mass="19204">MDADTSAADVVAEVSAAAVRDHGWSKDQIEVGSTQALDLGGCRFYRVSNRARAGQQPADYAVLPDGSLVSGTQAGGASGAEAVLRSCGQNAPAEWWAQVVSRFAPVGGVMVDENAPSAIRRIRKSGASSYAPTLRPDGNAKVLTFYSNDYERSTTYRVTATLDAAGKLSVDKAALVSAQTQPAH</sequence>
<organism evidence="1 2">
    <name type="scientific">Lysobacter antibioticus</name>
    <dbReference type="NCBI Taxonomy" id="84531"/>
    <lineage>
        <taxon>Bacteria</taxon>
        <taxon>Pseudomonadati</taxon>
        <taxon>Pseudomonadota</taxon>
        <taxon>Gammaproteobacteria</taxon>
        <taxon>Lysobacterales</taxon>
        <taxon>Lysobacteraceae</taxon>
        <taxon>Lysobacter</taxon>
    </lineage>
</organism>
<evidence type="ECO:0000313" key="2">
    <source>
        <dbReference type="Proteomes" id="UP000060787"/>
    </source>
</evidence>
<dbReference type="PATRIC" id="fig|84531.8.peg.1686"/>
<name>A0A0S2F8D4_LYSAN</name>
<dbReference type="EMBL" id="CP011129">
    <property type="protein sequence ID" value="ALN79813.1"/>
    <property type="molecule type" value="Genomic_DNA"/>
</dbReference>
<dbReference type="STRING" id="84531.LA76x_1657"/>
<gene>
    <name evidence="1" type="ORF">LA76x_1657</name>
</gene>
<dbReference type="AlphaFoldDB" id="A0A0S2F8D4"/>
<dbReference type="RefSeq" id="WP_057917312.1">
    <property type="nucleotide sequence ID" value="NZ_CP011129.1"/>
</dbReference>
<accession>A0A0S2F8D4</accession>
<proteinExistence type="predicted"/>
<reference evidence="1 2" key="1">
    <citation type="journal article" date="2015" name="BMC Genomics">
        <title>Comparative genomics and metabolic profiling of the genus Lysobacter.</title>
        <authorList>
            <person name="de Bruijn I."/>
            <person name="Cheng X."/>
            <person name="de Jager V."/>
            <person name="Exposito R.G."/>
            <person name="Watrous J."/>
            <person name="Patel N."/>
            <person name="Postma J."/>
            <person name="Dorrestein P.C."/>
            <person name="Kobayashi D."/>
            <person name="Raaijmakers J.M."/>
        </authorList>
    </citation>
    <scope>NUCLEOTIDE SEQUENCE [LARGE SCALE GENOMIC DNA]</scope>
    <source>
        <strain evidence="1 2">76</strain>
    </source>
</reference>
<protein>
    <submittedName>
        <fullName evidence="1">Uncharacterized protein</fullName>
    </submittedName>
</protein>
<evidence type="ECO:0000313" key="1">
    <source>
        <dbReference type="EMBL" id="ALN79813.1"/>
    </source>
</evidence>